<dbReference type="PATRIC" id="fig|1705562.3.peg.88"/>
<evidence type="ECO:0000313" key="3">
    <source>
        <dbReference type="Proteomes" id="UP000037729"/>
    </source>
</evidence>
<dbReference type="AlphaFoldDB" id="A0A0N0BMS5"/>
<comment type="caution">
    <text evidence="2">The sequence shown here is derived from an EMBL/GenBank/DDBJ whole genome shotgun (WGS) entry which is preliminary data.</text>
</comment>
<reference evidence="2 3" key="1">
    <citation type="submission" date="2015-08" db="EMBL/GenBank/DDBJ databases">
        <title>Genomes of Isolates from Cabo Rojo, PR.</title>
        <authorList>
            <person name="Sanchez-Nieves R.L."/>
            <person name="Montalvo-Rodriguez R."/>
        </authorList>
    </citation>
    <scope>NUCLEOTIDE SEQUENCE [LARGE SCALE GENOMIC DNA]</scope>
    <source>
        <strain evidence="2 3">SL3</strain>
    </source>
</reference>
<organism evidence="2 3">
    <name type="scientific">Haloarcula rubripromontorii</name>
    <dbReference type="NCBI Taxonomy" id="1705562"/>
    <lineage>
        <taxon>Archaea</taxon>
        <taxon>Methanobacteriati</taxon>
        <taxon>Methanobacteriota</taxon>
        <taxon>Stenosarchaea group</taxon>
        <taxon>Halobacteria</taxon>
        <taxon>Halobacteriales</taxon>
        <taxon>Haloarculaceae</taxon>
        <taxon>Haloarcula</taxon>
    </lineage>
</organism>
<accession>A0A0N0BMS5</accession>
<gene>
    <name evidence="2" type="ORF">AMS69_18905</name>
</gene>
<feature type="region of interest" description="Disordered" evidence="1">
    <location>
        <begin position="1"/>
        <end position="29"/>
    </location>
</feature>
<proteinExistence type="predicted"/>
<keyword evidence="3" id="KW-1185">Reference proteome</keyword>
<protein>
    <submittedName>
        <fullName evidence="2">Uncharacterized protein</fullName>
    </submittedName>
</protein>
<name>A0A0N0BMS5_9EURY</name>
<evidence type="ECO:0000313" key="2">
    <source>
        <dbReference type="EMBL" id="KOX91443.1"/>
    </source>
</evidence>
<dbReference type="Proteomes" id="UP000037729">
    <property type="component" value="Unassembled WGS sequence"/>
</dbReference>
<evidence type="ECO:0000256" key="1">
    <source>
        <dbReference type="SAM" id="MobiDB-lite"/>
    </source>
</evidence>
<dbReference type="EMBL" id="LIUF01000011">
    <property type="protein sequence ID" value="KOX91443.1"/>
    <property type="molecule type" value="Genomic_DNA"/>
</dbReference>
<sequence>MSSVNDTYETPGGSLIEITHTDATDDEDIPHDRAYECTLTGPGGRELLYATNKGGVSHRYHASVSDAVDLYSTPRQSWREHLDQFLDMVEELDDSVG</sequence>